<dbReference type="Pfam" id="PF06985">
    <property type="entry name" value="HET"/>
    <property type="match status" value="1"/>
</dbReference>
<dbReference type="AlphaFoldDB" id="A0AAD7TLR3"/>
<feature type="region of interest" description="Disordered" evidence="1">
    <location>
        <begin position="1"/>
        <end position="23"/>
    </location>
</feature>
<dbReference type="EMBL" id="JAPEVG010000309">
    <property type="protein sequence ID" value="KAJ8469027.1"/>
    <property type="molecule type" value="Genomic_DNA"/>
</dbReference>
<dbReference type="PANTHER" id="PTHR33112">
    <property type="entry name" value="DOMAIN PROTEIN, PUTATIVE-RELATED"/>
    <property type="match status" value="1"/>
</dbReference>
<protein>
    <recommendedName>
        <fullName evidence="2">Heterokaryon incompatibility domain-containing protein</fullName>
    </recommendedName>
</protein>
<evidence type="ECO:0000313" key="4">
    <source>
        <dbReference type="Proteomes" id="UP001215151"/>
    </source>
</evidence>
<feature type="domain" description="Heterokaryon incompatibility" evidence="2">
    <location>
        <begin position="277"/>
        <end position="414"/>
    </location>
</feature>
<proteinExistence type="predicted"/>
<dbReference type="InterPro" id="IPR010730">
    <property type="entry name" value="HET"/>
</dbReference>
<evidence type="ECO:0000313" key="3">
    <source>
        <dbReference type="EMBL" id="KAJ8469027.1"/>
    </source>
</evidence>
<evidence type="ECO:0000256" key="1">
    <source>
        <dbReference type="SAM" id="MobiDB-lite"/>
    </source>
</evidence>
<accession>A0AAD7TLR3</accession>
<gene>
    <name evidence="3" type="ORF">ONZ51_g9259</name>
</gene>
<name>A0AAD7TLR3_9APHY</name>
<reference evidence="3" key="1">
    <citation type="submission" date="2022-11" db="EMBL/GenBank/DDBJ databases">
        <title>Genome Sequence of Cubamyces cubensis.</title>
        <authorList>
            <person name="Buettner E."/>
        </authorList>
    </citation>
    <scope>NUCLEOTIDE SEQUENCE</scope>
    <source>
        <strain evidence="3">MPL-01</strain>
    </source>
</reference>
<evidence type="ECO:0000259" key="2">
    <source>
        <dbReference type="Pfam" id="PF06985"/>
    </source>
</evidence>
<dbReference type="Proteomes" id="UP001215151">
    <property type="component" value="Unassembled WGS sequence"/>
</dbReference>
<keyword evidence="4" id="KW-1185">Reference proteome</keyword>
<dbReference type="PANTHER" id="PTHR33112:SF16">
    <property type="entry name" value="HETEROKARYON INCOMPATIBILITY DOMAIN-CONTAINING PROTEIN"/>
    <property type="match status" value="1"/>
</dbReference>
<organism evidence="3 4">
    <name type="scientific">Trametes cubensis</name>
    <dbReference type="NCBI Taxonomy" id="1111947"/>
    <lineage>
        <taxon>Eukaryota</taxon>
        <taxon>Fungi</taxon>
        <taxon>Dikarya</taxon>
        <taxon>Basidiomycota</taxon>
        <taxon>Agaricomycotina</taxon>
        <taxon>Agaricomycetes</taxon>
        <taxon>Polyporales</taxon>
        <taxon>Polyporaceae</taxon>
        <taxon>Trametes</taxon>
    </lineage>
</organism>
<comment type="caution">
    <text evidence="3">The sequence shown here is derived from an EMBL/GenBank/DDBJ whole genome shotgun (WGS) entry which is preliminary data.</text>
</comment>
<sequence>MESAQDTVSSPHTSTNTPLCSVSSDPLPLPLALGTARSLQPTDIPPDVLSASDVTTHSVKYPPIDVQPIASGVELPPRPSNVCARCWEGVFSGRLGLLSDPIERGWDGTGNTRWTGGFEYTISEVEWNACRDSGCCWGTFIQETAPVNQWYSKYSPPWHFRVGRSSMSKWDKMDLFMIVVNDDPEAFSHERDYAMFTPIDDPASAWIKCRTRHPFISRPETLAKAKSAIEDCVENHEHCKSFSALAGSSLPTRLIDCSDVLRPRIVETKGWDSHVQYTALSYVWGTHGQPHRTTKANLPHYLERIDVSLMPKTVLDAIHVTRTVLGLRYLWMDSLCIVQDSPEDKHRELVKMRDVYLHAFLTIDAGNARCVSQGFLHDGRPLGSKGLMPLICPRRGEEDGLEIGSVYIQFLGFSATSVHPYCAERDLAPYISTMSRAWCLQEALMSTRRLLFTDLDLQYRCQSATQHPGGPQETYLYEYFRNVRLPAEIIFRHPTSSSSSIPPGSNDWADIHHAWQMLVEDYTRRRISYPSDRLVACAGIAELFGDGIRANYLAGLWEDSLLFDLLWYAGDESNGQGGDSAAPSWSWATSGYGVNYSDGDKKRMRHDDSSNAPPAVEQLAEVVECGVVLEHPLLHFGRVESGFVTLRAPLLGPYKKRVGPMYTQFPYTDHQFVLEPMAHLHQNNESQDNSDRADGKTLFRCPDWKSAPYLPYLDRACSAEEQIEDIWVVPLIYRPSGYVECLLVVAAGEDTSIDGDPLGQLERVYRRVGYWNAWVRVRTDSDDETDGFMDRLRQRVDGRWTFPRTVIKLV</sequence>